<feature type="compositionally biased region" description="Low complexity" evidence="1">
    <location>
        <begin position="117"/>
        <end position="137"/>
    </location>
</feature>
<dbReference type="AlphaFoldDB" id="A0A158PGS3"/>
<evidence type="ECO:0000313" key="4">
    <source>
        <dbReference type="WBParaSite" id="ACOC_0000553301-mRNA-1"/>
    </source>
</evidence>
<reference evidence="2 3" key="2">
    <citation type="submission" date="2018-11" db="EMBL/GenBank/DDBJ databases">
        <authorList>
            <consortium name="Pathogen Informatics"/>
        </authorList>
    </citation>
    <scope>NUCLEOTIDE SEQUENCE [LARGE SCALE GENOMIC DNA]</scope>
    <source>
        <strain evidence="2 3">Costa Rica</strain>
    </source>
</reference>
<accession>A0A158PGS3</accession>
<feature type="compositionally biased region" description="Low complexity" evidence="1">
    <location>
        <begin position="188"/>
        <end position="201"/>
    </location>
</feature>
<proteinExistence type="predicted"/>
<feature type="compositionally biased region" description="Polar residues" evidence="1">
    <location>
        <begin position="105"/>
        <end position="116"/>
    </location>
</feature>
<dbReference type="Proteomes" id="UP000267027">
    <property type="component" value="Unassembled WGS sequence"/>
</dbReference>
<sequence>MHDWTWLTIHKRNCKEALERGRSIIENNVPLLVQEETNRINRRLNAVTKAIYDSEGISMILYIFEMFQILHPKSLGLVKYMVQQDGGSVTTPAPCPSPNRTMFTTPAPTLLSTVPQSTTAESSSSTTQWMTTLTSTSPPFSRTAQMSSRSTSVSAETSTSSTSSVTGKTPTSFTSSVPQKSPTSPTLSASGEAPTSSASSSDVETGQAEPSIQTIPLAQESRTDNSVSNLTSLFSSGKVVPLSALELSATSESHGATISRANTTHACAHSECIKSQDNEESRKPFLMPTFYSAVPEHDPFHNWMTTIYKYMFKTEEICNQPPMTDLNSITEDQLYGFLATLATVHPALHDTPQARWLCSQIPDTPTLADQFLNVHQTKRYKSRKPYHDKYLNEETSWHDEL</sequence>
<keyword evidence="3" id="KW-1185">Reference proteome</keyword>
<feature type="region of interest" description="Disordered" evidence="1">
    <location>
        <begin position="105"/>
        <end position="223"/>
    </location>
</feature>
<dbReference type="OrthoDB" id="5797053at2759"/>
<dbReference type="WBParaSite" id="ACOC_0000553301-mRNA-1">
    <property type="protein sequence ID" value="ACOC_0000553301-mRNA-1"/>
    <property type="gene ID" value="ACOC_0000553301"/>
</dbReference>
<gene>
    <name evidence="2" type="ORF">ACOC_LOCUS5534</name>
</gene>
<evidence type="ECO:0000256" key="1">
    <source>
        <dbReference type="SAM" id="MobiDB-lite"/>
    </source>
</evidence>
<name>A0A158PGS3_ANGCS</name>
<reference evidence="4" key="1">
    <citation type="submission" date="2016-04" db="UniProtKB">
        <authorList>
            <consortium name="WormBaseParasite"/>
        </authorList>
    </citation>
    <scope>IDENTIFICATION</scope>
</reference>
<dbReference type="EMBL" id="UYYA01003877">
    <property type="protein sequence ID" value="VDM57119.1"/>
    <property type="molecule type" value="Genomic_DNA"/>
</dbReference>
<organism evidence="4">
    <name type="scientific">Angiostrongylus costaricensis</name>
    <name type="common">Nematode worm</name>
    <dbReference type="NCBI Taxonomy" id="334426"/>
    <lineage>
        <taxon>Eukaryota</taxon>
        <taxon>Metazoa</taxon>
        <taxon>Ecdysozoa</taxon>
        <taxon>Nematoda</taxon>
        <taxon>Chromadorea</taxon>
        <taxon>Rhabditida</taxon>
        <taxon>Rhabditina</taxon>
        <taxon>Rhabditomorpha</taxon>
        <taxon>Strongyloidea</taxon>
        <taxon>Metastrongylidae</taxon>
        <taxon>Angiostrongylus</taxon>
    </lineage>
</organism>
<evidence type="ECO:0000313" key="2">
    <source>
        <dbReference type="EMBL" id="VDM57119.1"/>
    </source>
</evidence>
<evidence type="ECO:0000313" key="3">
    <source>
        <dbReference type="Proteomes" id="UP000267027"/>
    </source>
</evidence>
<feature type="compositionally biased region" description="Polar residues" evidence="1">
    <location>
        <begin position="202"/>
        <end position="216"/>
    </location>
</feature>
<feature type="compositionally biased region" description="Polar residues" evidence="1">
    <location>
        <begin position="173"/>
        <end position="187"/>
    </location>
</feature>
<protein>
    <submittedName>
        <fullName evidence="4">Ral GTPase-activating protein subunit alpha-2</fullName>
    </submittedName>
</protein>
<feature type="compositionally biased region" description="Low complexity" evidence="1">
    <location>
        <begin position="147"/>
        <end position="172"/>
    </location>
</feature>